<dbReference type="Proteomes" id="UP000003250">
    <property type="component" value="Unassembled WGS sequence"/>
</dbReference>
<dbReference type="CDD" id="cd02947">
    <property type="entry name" value="TRX_family"/>
    <property type="match status" value="1"/>
</dbReference>
<dbReference type="PANTHER" id="PTHR45663:SF11">
    <property type="entry name" value="GEO12009P1"/>
    <property type="match status" value="1"/>
</dbReference>
<dbReference type="SUPFAM" id="SSF48452">
    <property type="entry name" value="TPR-like"/>
    <property type="match status" value="1"/>
</dbReference>
<evidence type="ECO:0000256" key="1">
    <source>
        <dbReference type="ARBA" id="ARBA00008987"/>
    </source>
</evidence>
<dbReference type="InterPro" id="IPR005746">
    <property type="entry name" value="Thioredoxin"/>
</dbReference>
<accession>H0HL00</accession>
<feature type="compositionally biased region" description="Polar residues" evidence="7">
    <location>
        <begin position="37"/>
        <end position="47"/>
    </location>
</feature>
<dbReference type="InterPro" id="IPR036249">
    <property type="entry name" value="Thioredoxin-like_sf"/>
</dbReference>
<dbReference type="AlphaFoldDB" id="H0HL00"/>
<evidence type="ECO:0000256" key="6">
    <source>
        <dbReference type="NCBIfam" id="TIGR01068"/>
    </source>
</evidence>
<evidence type="ECO:0000313" key="10">
    <source>
        <dbReference type="Proteomes" id="UP000003250"/>
    </source>
</evidence>
<organism evidence="9 10">
    <name type="scientific">Mesorhizobium alhagi CCNWXJ12-2</name>
    <dbReference type="NCBI Taxonomy" id="1107882"/>
    <lineage>
        <taxon>Bacteria</taxon>
        <taxon>Pseudomonadati</taxon>
        <taxon>Pseudomonadota</taxon>
        <taxon>Alphaproteobacteria</taxon>
        <taxon>Hyphomicrobiales</taxon>
        <taxon>Phyllobacteriaceae</taxon>
        <taxon>Allomesorhizobium</taxon>
    </lineage>
</organism>
<dbReference type="InterPro" id="IPR013766">
    <property type="entry name" value="Thioredoxin_domain"/>
</dbReference>
<dbReference type="FunFam" id="3.40.30.10:FF:000001">
    <property type="entry name" value="Thioredoxin"/>
    <property type="match status" value="1"/>
</dbReference>
<proteinExistence type="inferred from homology"/>
<keyword evidence="3" id="KW-0249">Electron transport</keyword>
<dbReference type="PROSITE" id="PS00194">
    <property type="entry name" value="THIOREDOXIN_1"/>
    <property type="match status" value="1"/>
</dbReference>
<evidence type="ECO:0000256" key="5">
    <source>
        <dbReference type="ARBA" id="ARBA00023284"/>
    </source>
</evidence>
<dbReference type="SUPFAM" id="SSF52833">
    <property type="entry name" value="Thioredoxin-like"/>
    <property type="match status" value="1"/>
</dbReference>
<evidence type="ECO:0000256" key="7">
    <source>
        <dbReference type="SAM" id="MobiDB-lite"/>
    </source>
</evidence>
<dbReference type="InterPro" id="IPR017937">
    <property type="entry name" value="Thioredoxin_CS"/>
</dbReference>
<keyword evidence="10" id="KW-1185">Reference proteome</keyword>
<comment type="similarity">
    <text evidence="1">Belongs to the thioredoxin family.</text>
</comment>
<dbReference type="Pfam" id="PF00085">
    <property type="entry name" value="Thioredoxin"/>
    <property type="match status" value="1"/>
</dbReference>
<dbReference type="GO" id="GO:0005829">
    <property type="term" value="C:cytosol"/>
    <property type="evidence" value="ECO:0007669"/>
    <property type="project" value="TreeGrafter"/>
</dbReference>
<dbReference type="NCBIfam" id="TIGR01068">
    <property type="entry name" value="thioredoxin"/>
    <property type="match status" value="1"/>
</dbReference>
<dbReference type="RefSeq" id="WP_008834462.1">
    <property type="nucleotide sequence ID" value="NZ_AHAM01000029.1"/>
</dbReference>
<name>H0HL00_9HYPH</name>
<evidence type="ECO:0000313" key="9">
    <source>
        <dbReference type="EMBL" id="EHK58583.1"/>
    </source>
</evidence>
<sequence>MVAQSRQHWRQRRNGGPAATERAAMNTKDNPFGGMGSQYSTSVQYGNGQPRREPAPGPATGTPLMAEPFAVKDVSTKSFAADVIQESRRQPVLVDFWAPWCGPCKQLAPALEKAVQAAGGRVKLVKMNIDEHPAIAGQLGIQSIPAVIAFKDGQPVDGFMGAIPESQIRDFIDKVAGKGGGGQAQITEALAAATEAREAGDLQGAAQIYDAVLAQAPDNIDAIAGLADILFEAGDRAAAQEILARAPEDKKDAPALAAIRAKLALAEQAAALGDPGELERRLAADPNDHQARFDLAMIQNALGMRQEAADNLLAIVKADRTWKDDGARAQLLQFFEAWGLTDEVTLAARRKLSSLLFS</sequence>
<dbReference type="GO" id="GO:0015035">
    <property type="term" value="F:protein-disulfide reductase activity"/>
    <property type="evidence" value="ECO:0007669"/>
    <property type="project" value="UniProtKB-UniRule"/>
</dbReference>
<protein>
    <recommendedName>
        <fullName evidence="6">Thioredoxin</fullName>
    </recommendedName>
</protein>
<evidence type="ECO:0000256" key="3">
    <source>
        <dbReference type="ARBA" id="ARBA00022982"/>
    </source>
</evidence>
<dbReference type="PATRIC" id="fig|1107882.3.peg.802"/>
<keyword evidence="2" id="KW-0813">Transport</keyword>
<feature type="domain" description="Thioredoxin" evidence="8">
    <location>
        <begin position="60"/>
        <end position="177"/>
    </location>
</feature>
<feature type="region of interest" description="Disordered" evidence="7">
    <location>
        <begin position="1"/>
        <end position="61"/>
    </location>
</feature>
<reference evidence="9 10" key="1">
    <citation type="journal article" date="2012" name="J. Bacteriol.">
        <title>Draft Genome Sequence of Mesorhizobium alhagi CCNWXJ12-2T, a Novel Salt-Resistant Species Isolated from the Desert of Northwestern China.</title>
        <authorList>
            <person name="Zhou M."/>
            <person name="Chen W."/>
            <person name="Chen H."/>
            <person name="Wei G."/>
        </authorList>
    </citation>
    <scope>NUCLEOTIDE SEQUENCE [LARGE SCALE GENOMIC DNA]</scope>
    <source>
        <strain evidence="9 10">CCNWXJ12-2</strain>
    </source>
</reference>
<keyword evidence="5" id="KW-0676">Redox-active center</keyword>
<dbReference type="PRINTS" id="PR00421">
    <property type="entry name" value="THIOREDOXIN"/>
</dbReference>
<dbReference type="EMBL" id="AHAM01000029">
    <property type="protein sequence ID" value="EHK58583.1"/>
    <property type="molecule type" value="Genomic_DNA"/>
</dbReference>
<dbReference type="Pfam" id="PF14561">
    <property type="entry name" value="TPR_20"/>
    <property type="match status" value="1"/>
</dbReference>
<dbReference type="InterPro" id="IPR011990">
    <property type="entry name" value="TPR-like_helical_dom_sf"/>
</dbReference>
<keyword evidence="4" id="KW-1015">Disulfide bond</keyword>
<dbReference type="GO" id="GO:0006950">
    <property type="term" value="P:response to stress"/>
    <property type="evidence" value="ECO:0007669"/>
    <property type="project" value="UniProtKB-ARBA"/>
</dbReference>
<evidence type="ECO:0000256" key="2">
    <source>
        <dbReference type="ARBA" id="ARBA00022448"/>
    </source>
</evidence>
<dbReference type="PANTHER" id="PTHR45663">
    <property type="entry name" value="GEO12009P1"/>
    <property type="match status" value="1"/>
</dbReference>
<dbReference type="Gene3D" id="1.25.40.10">
    <property type="entry name" value="Tetratricopeptide repeat domain"/>
    <property type="match status" value="2"/>
</dbReference>
<dbReference type="Gene3D" id="3.40.30.10">
    <property type="entry name" value="Glutaredoxin"/>
    <property type="match status" value="1"/>
</dbReference>
<gene>
    <name evidence="9" type="ORF">MAXJ12_04052</name>
</gene>
<evidence type="ECO:0000259" key="8">
    <source>
        <dbReference type="PROSITE" id="PS51352"/>
    </source>
</evidence>
<dbReference type="GO" id="GO:0045454">
    <property type="term" value="P:cell redox homeostasis"/>
    <property type="evidence" value="ECO:0007669"/>
    <property type="project" value="TreeGrafter"/>
</dbReference>
<evidence type="ECO:0000256" key="4">
    <source>
        <dbReference type="ARBA" id="ARBA00023157"/>
    </source>
</evidence>
<dbReference type="Pfam" id="PF14559">
    <property type="entry name" value="TPR_19"/>
    <property type="match status" value="1"/>
</dbReference>
<dbReference type="PROSITE" id="PS51352">
    <property type="entry name" value="THIOREDOXIN_2"/>
    <property type="match status" value="1"/>
</dbReference>